<dbReference type="OrthoDB" id="6159439at2759"/>
<keyword evidence="2 7" id="KW-0371">Homeobox</keyword>
<dbReference type="InterPro" id="IPR000047">
    <property type="entry name" value="HTH_motif"/>
</dbReference>
<feature type="compositionally biased region" description="Basic and acidic residues" evidence="9">
    <location>
        <begin position="326"/>
        <end position="340"/>
    </location>
</feature>
<dbReference type="InterPro" id="IPR001356">
    <property type="entry name" value="HD"/>
</dbReference>
<dbReference type="PANTHER" id="PTHR24331">
    <property type="entry name" value="DBX"/>
    <property type="match status" value="1"/>
</dbReference>
<gene>
    <name evidence="12" type="primary">DBX2</name>
</gene>
<dbReference type="GO" id="GO:0005634">
    <property type="term" value="C:nucleus"/>
    <property type="evidence" value="ECO:0007669"/>
    <property type="project" value="UniProtKB-SubCell"/>
</dbReference>
<organism evidence="11 12">
    <name type="scientific">Thamnophis sirtalis</name>
    <dbReference type="NCBI Taxonomy" id="35019"/>
    <lineage>
        <taxon>Eukaryota</taxon>
        <taxon>Metazoa</taxon>
        <taxon>Chordata</taxon>
        <taxon>Craniata</taxon>
        <taxon>Vertebrata</taxon>
        <taxon>Euteleostomi</taxon>
        <taxon>Lepidosauria</taxon>
        <taxon>Squamata</taxon>
        <taxon>Bifurcata</taxon>
        <taxon>Unidentata</taxon>
        <taxon>Episquamata</taxon>
        <taxon>Toxicofera</taxon>
        <taxon>Serpentes</taxon>
        <taxon>Colubroidea</taxon>
        <taxon>Colubridae</taxon>
        <taxon>Natricinae</taxon>
        <taxon>Thamnophis</taxon>
    </lineage>
</organism>
<evidence type="ECO:0000256" key="8">
    <source>
        <dbReference type="RuleBase" id="RU000682"/>
    </source>
</evidence>
<evidence type="ECO:0000256" key="9">
    <source>
        <dbReference type="SAM" id="MobiDB-lite"/>
    </source>
</evidence>
<keyword evidence="1 7" id="KW-0238">DNA-binding</keyword>
<keyword evidence="11" id="KW-1185">Reference proteome</keyword>
<feature type="region of interest" description="Disordered" evidence="9">
    <location>
        <begin position="326"/>
        <end position="347"/>
    </location>
</feature>
<name>A0A6I9Y3H7_9SAUR</name>
<protein>
    <recommendedName>
        <fullName evidence="5">Homeobox protein DBX2</fullName>
    </recommendedName>
    <alternativeName>
        <fullName evidence="6">Developing brain homeobox protein 2</fullName>
    </alternativeName>
</protein>
<evidence type="ECO:0000256" key="3">
    <source>
        <dbReference type="ARBA" id="ARBA00023242"/>
    </source>
</evidence>
<dbReference type="PANTHER" id="PTHR24331:SF4">
    <property type="entry name" value="HOMEOBOX PROTEIN DBX2"/>
    <property type="match status" value="1"/>
</dbReference>
<dbReference type="InterPro" id="IPR017970">
    <property type="entry name" value="Homeobox_CS"/>
</dbReference>
<evidence type="ECO:0000256" key="6">
    <source>
        <dbReference type="ARBA" id="ARBA00082385"/>
    </source>
</evidence>
<dbReference type="InterPro" id="IPR020479">
    <property type="entry name" value="HD_metazoa"/>
</dbReference>
<dbReference type="CDD" id="cd00086">
    <property type="entry name" value="homeodomain"/>
    <property type="match status" value="1"/>
</dbReference>
<evidence type="ECO:0000256" key="1">
    <source>
        <dbReference type="ARBA" id="ARBA00023125"/>
    </source>
</evidence>
<dbReference type="RefSeq" id="XP_013917908.1">
    <property type="nucleotide sequence ID" value="XM_014062433.1"/>
</dbReference>
<evidence type="ECO:0000313" key="11">
    <source>
        <dbReference type="Proteomes" id="UP000504617"/>
    </source>
</evidence>
<dbReference type="CTD" id="440097"/>
<evidence type="ECO:0000256" key="5">
    <source>
        <dbReference type="ARBA" id="ARBA00072002"/>
    </source>
</evidence>
<evidence type="ECO:0000256" key="4">
    <source>
        <dbReference type="ARBA" id="ARBA00038504"/>
    </source>
</evidence>
<dbReference type="KEGG" id="tsr:106545776"/>
<accession>A0A6I9Y3H7</accession>
<dbReference type="PRINTS" id="PR00024">
    <property type="entry name" value="HOMEOBOX"/>
</dbReference>
<dbReference type="AlphaFoldDB" id="A0A6I9Y3H7"/>
<dbReference type="GeneID" id="106545776"/>
<sequence>MGLGQGTPPDVSLPKLASIDDVISSGCSVAHVHNSTAQHTVSHCEQQHQRNEPWHLAANSCKQPQKKSGSGTTGIGVGGLAMVVLRSPLSNYWYTLGRQIINLHSFYEEVVMLFSSHISPIQTATLMDCYAPAFPKRFLTAFPVYLACCGGSCQLPAFPMVFPREENALSLLSHDPRSRRGILRRAVFSEEQRKSLEKMFQKQKYISKIDRKNLAINLGLKESQVKIWFQNRRMKWRNSKEKEVVSNQGLPDEGLQEMYVSRCLNFSSSPCPVWEMSEQQSSSRWQNFPECAGRLSDRISLRPHIKPTLSSGTLYLYQERGTIEKELSHKNSDSKNDGKPLFEVNSN</sequence>
<dbReference type="PROSITE" id="PS50071">
    <property type="entry name" value="HOMEOBOX_2"/>
    <property type="match status" value="1"/>
</dbReference>
<dbReference type="Proteomes" id="UP000504617">
    <property type="component" value="Unplaced"/>
</dbReference>
<dbReference type="Gene3D" id="1.10.10.60">
    <property type="entry name" value="Homeodomain-like"/>
    <property type="match status" value="1"/>
</dbReference>
<dbReference type="PROSITE" id="PS00027">
    <property type="entry name" value="HOMEOBOX_1"/>
    <property type="match status" value="1"/>
</dbReference>
<dbReference type="InterPro" id="IPR009057">
    <property type="entry name" value="Homeodomain-like_sf"/>
</dbReference>
<keyword evidence="3 7" id="KW-0539">Nucleus</keyword>
<dbReference type="PRINTS" id="PR00031">
    <property type="entry name" value="HTHREPRESSR"/>
</dbReference>
<dbReference type="Pfam" id="PF00046">
    <property type="entry name" value="Homeodomain"/>
    <property type="match status" value="1"/>
</dbReference>
<proteinExistence type="inferred from homology"/>
<reference evidence="12" key="1">
    <citation type="submission" date="2025-08" db="UniProtKB">
        <authorList>
            <consortium name="RefSeq"/>
        </authorList>
    </citation>
    <scope>IDENTIFICATION</scope>
    <source>
        <tissue evidence="12">Skeletal muscle</tissue>
    </source>
</reference>
<comment type="similarity">
    <text evidence="4">Belongs to the H2.0 homeobox family.</text>
</comment>
<dbReference type="GO" id="GO:0003677">
    <property type="term" value="F:DNA binding"/>
    <property type="evidence" value="ECO:0007669"/>
    <property type="project" value="UniProtKB-UniRule"/>
</dbReference>
<evidence type="ECO:0000259" key="10">
    <source>
        <dbReference type="PROSITE" id="PS50071"/>
    </source>
</evidence>
<dbReference type="InterPro" id="IPR051662">
    <property type="entry name" value="H2.0_Homeobox_NeuralPatt"/>
</dbReference>
<evidence type="ECO:0000313" key="12">
    <source>
        <dbReference type="RefSeq" id="XP_013917908.1"/>
    </source>
</evidence>
<evidence type="ECO:0000256" key="2">
    <source>
        <dbReference type="ARBA" id="ARBA00023155"/>
    </source>
</evidence>
<comment type="subcellular location">
    <subcellularLocation>
        <location evidence="7 8">Nucleus</location>
    </subcellularLocation>
</comment>
<dbReference type="GO" id="GO:0000981">
    <property type="term" value="F:DNA-binding transcription factor activity, RNA polymerase II-specific"/>
    <property type="evidence" value="ECO:0007669"/>
    <property type="project" value="InterPro"/>
</dbReference>
<dbReference type="SMART" id="SM00389">
    <property type="entry name" value="HOX"/>
    <property type="match status" value="1"/>
</dbReference>
<dbReference type="FunFam" id="1.10.10.60:FF:000187">
    <property type="entry name" value="homeobox protein DBX2"/>
    <property type="match status" value="1"/>
</dbReference>
<feature type="domain" description="Homeobox" evidence="10">
    <location>
        <begin position="179"/>
        <end position="239"/>
    </location>
</feature>
<dbReference type="SUPFAM" id="SSF46689">
    <property type="entry name" value="Homeodomain-like"/>
    <property type="match status" value="1"/>
</dbReference>
<evidence type="ECO:0000256" key="7">
    <source>
        <dbReference type="PROSITE-ProRule" id="PRU00108"/>
    </source>
</evidence>
<feature type="DNA-binding region" description="Homeobox" evidence="7">
    <location>
        <begin position="181"/>
        <end position="240"/>
    </location>
</feature>